<dbReference type="Proteomes" id="UP001595776">
    <property type="component" value="Unassembled WGS sequence"/>
</dbReference>
<evidence type="ECO:0000259" key="5">
    <source>
        <dbReference type="PROSITE" id="PS50975"/>
    </source>
</evidence>
<dbReference type="SUPFAM" id="SSF56059">
    <property type="entry name" value="Glutathione synthetase ATP-binding domain-like"/>
    <property type="match status" value="1"/>
</dbReference>
<dbReference type="Gene3D" id="3.40.50.20">
    <property type="match status" value="1"/>
</dbReference>
<dbReference type="InterPro" id="IPR011761">
    <property type="entry name" value="ATP-grasp"/>
</dbReference>
<dbReference type="Pfam" id="PF18603">
    <property type="entry name" value="LAL_C2"/>
    <property type="match status" value="1"/>
</dbReference>
<evidence type="ECO:0000256" key="2">
    <source>
        <dbReference type="ARBA" id="ARBA00022741"/>
    </source>
</evidence>
<evidence type="ECO:0000313" key="7">
    <source>
        <dbReference type="Proteomes" id="UP001595776"/>
    </source>
</evidence>
<dbReference type="EMBL" id="JBHSCR010000035">
    <property type="protein sequence ID" value="MFC4349673.1"/>
    <property type="molecule type" value="Genomic_DNA"/>
</dbReference>
<sequence>MGRKTILLIGGGLEAVEGVIQLKEAGFFTVVCDGDSQAPCFKVADAAVVASIYHADQCVPAVADFHNNIRSIDGLIVIAVDAPHVGARVAEHIGIPGLPVPVADRMVDKVAMKECLHGAGVAVPDFALVTHVSGLHHYVERWDKIVVKPVDSRGSKGVSILDSGGDAKWAYEHALTHSPTDRVMAERFIEGRQLSTESLVIDGITHTLGMADRNYEFLETYAPYVIENGGDLPTSLSDDIVAEVRAVLDTASAALDIASGPVKGDLVVDRTGKIYIIELAARLSGGHLCTFEIPYSTGVELVTLAGKLATGLPVTDQDLQPTENRHVCIRLLFPANEGEVVSLSGVDAAGRAPGVLKLIVWAVPGAQCKLPTNSGGSLGMVITTAENREDAQLRAQEALNLIKLDIS</sequence>
<dbReference type="SUPFAM" id="SSF52440">
    <property type="entry name" value="PreATP-grasp domain"/>
    <property type="match status" value="1"/>
</dbReference>
<evidence type="ECO:0000256" key="3">
    <source>
        <dbReference type="ARBA" id="ARBA00022840"/>
    </source>
</evidence>
<comment type="caution">
    <text evidence="6">The sequence shown here is derived from an EMBL/GenBank/DDBJ whole genome shotgun (WGS) entry which is preliminary data.</text>
</comment>
<feature type="domain" description="ATP-grasp" evidence="5">
    <location>
        <begin position="113"/>
        <end position="310"/>
    </location>
</feature>
<dbReference type="InterPro" id="IPR052032">
    <property type="entry name" value="ATP-dep_AA_Ligase"/>
</dbReference>
<keyword evidence="2 4" id="KW-0547">Nucleotide-binding</keyword>
<dbReference type="PANTHER" id="PTHR43585">
    <property type="entry name" value="FUMIPYRROLE BIOSYNTHESIS PROTEIN C"/>
    <property type="match status" value="1"/>
</dbReference>
<dbReference type="Pfam" id="PF02655">
    <property type="entry name" value="ATP-grasp_3"/>
    <property type="match status" value="1"/>
</dbReference>
<dbReference type="InterPro" id="IPR016185">
    <property type="entry name" value="PreATP-grasp_dom_sf"/>
</dbReference>
<evidence type="ECO:0000256" key="4">
    <source>
        <dbReference type="PROSITE-ProRule" id="PRU00409"/>
    </source>
</evidence>
<proteinExistence type="predicted"/>
<reference evidence="7" key="1">
    <citation type="journal article" date="2019" name="Int. J. Syst. Evol. Microbiol.">
        <title>The Global Catalogue of Microorganisms (GCM) 10K type strain sequencing project: providing services to taxonomists for standard genome sequencing and annotation.</title>
        <authorList>
            <consortium name="The Broad Institute Genomics Platform"/>
            <consortium name="The Broad Institute Genome Sequencing Center for Infectious Disease"/>
            <person name="Wu L."/>
            <person name="Ma J."/>
        </authorList>
    </citation>
    <scope>NUCLEOTIDE SEQUENCE [LARGE SCALE GENOMIC DNA]</scope>
    <source>
        <strain evidence="7">CGMCC 1.15304</strain>
    </source>
</reference>
<organism evidence="6 7">
    <name type="scientific">Kordiimonas lipolytica</name>
    <dbReference type="NCBI Taxonomy" id="1662421"/>
    <lineage>
        <taxon>Bacteria</taxon>
        <taxon>Pseudomonadati</taxon>
        <taxon>Pseudomonadota</taxon>
        <taxon>Alphaproteobacteria</taxon>
        <taxon>Kordiimonadales</taxon>
        <taxon>Kordiimonadaceae</taxon>
        <taxon>Kordiimonas</taxon>
    </lineage>
</organism>
<dbReference type="InterPro" id="IPR040570">
    <property type="entry name" value="LAL_C2"/>
</dbReference>
<keyword evidence="7" id="KW-1185">Reference proteome</keyword>
<dbReference type="Gene3D" id="3.30.470.20">
    <property type="entry name" value="ATP-grasp fold, B domain"/>
    <property type="match status" value="1"/>
</dbReference>
<accession>A0ABV8UEI3</accession>
<dbReference type="InterPro" id="IPR003806">
    <property type="entry name" value="ATP-grasp_PylC-type"/>
</dbReference>
<gene>
    <name evidence="6" type="ORF">ACFO5Q_17615</name>
</gene>
<protein>
    <submittedName>
        <fullName evidence="6">ATP-grasp domain-containing protein</fullName>
    </submittedName>
</protein>
<dbReference type="InterPro" id="IPR013815">
    <property type="entry name" value="ATP_grasp_subdomain_1"/>
</dbReference>
<keyword evidence="1" id="KW-0436">Ligase</keyword>
<dbReference type="Gene3D" id="3.30.1490.20">
    <property type="entry name" value="ATP-grasp fold, A domain"/>
    <property type="match status" value="1"/>
</dbReference>
<dbReference type="RefSeq" id="WP_197420955.1">
    <property type="nucleotide sequence ID" value="NZ_JBHSCR010000035.1"/>
</dbReference>
<dbReference type="PROSITE" id="PS50975">
    <property type="entry name" value="ATP_GRASP"/>
    <property type="match status" value="1"/>
</dbReference>
<name>A0ABV8UEI3_9PROT</name>
<dbReference type="PANTHER" id="PTHR43585:SF2">
    <property type="entry name" value="ATP-GRASP ENZYME FSQD"/>
    <property type="match status" value="1"/>
</dbReference>
<keyword evidence="3 4" id="KW-0067">ATP-binding</keyword>
<evidence type="ECO:0000256" key="1">
    <source>
        <dbReference type="ARBA" id="ARBA00022598"/>
    </source>
</evidence>
<evidence type="ECO:0000313" key="6">
    <source>
        <dbReference type="EMBL" id="MFC4349673.1"/>
    </source>
</evidence>